<feature type="domain" description="CN hydrolase" evidence="2">
    <location>
        <begin position="4"/>
        <end position="254"/>
    </location>
</feature>
<dbReference type="EMBL" id="LGRX02018403">
    <property type="protein sequence ID" value="KAK3259876.1"/>
    <property type="molecule type" value="Genomic_DNA"/>
</dbReference>
<dbReference type="AlphaFoldDB" id="A0AAE0KT63"/>
<dbReference type="PANTHER" id="PTHR23088">
    <property type="entry name" value="NITRILASE-RELATED"/>
    <property type="match status" value="1"/>
</dbReference>
<dbReference type="InterPro" id="IPR003010">
    <property type="entry name" value="C-N_Hydrolase"/>
</dbReference>
<dbReference type="InterPro" id="IPR045254">
    <property type="entry name" value="Nit1/2_C-N_Hydrolase"/>
</dbReference>
<accession>A0AAE0KT63</accession>
<dbReference type="CDD" id="cd07572">
    <property type="entry name" value="nit"/>
    <property type="match status" value="1"/>
</dbReference>
<evidence type="ECO:0000256" key="1">
    <source>
        <dbReference type="ARBA" id="ARBA00022801"/>
    </source>
</evidence>
<comment type="caution">
    <text evidence="3">The sequence shown here is derived from an EMBL/GenBank/DDBJ whole genome shotgun (WGS) entry which is preliminary data.</text>
</comment>
<dbReference type="SUPFAM" id="SSF56317">
    <property type="entry name" value="Carbon-nitrogen hydrolase"/>
    <property type="match status" value="1"/>
</dbReference>
<name>A0AAE0KT63_9CHLO</name>
<dbReference type="GO" id="GO:0016811">
    <property type="term" value="F:hydrolase activity, acting on carbon-nitrogen (but not peptide) bonds, in linear amides"/>
    <property type="evidence" value="ECO:0007669"/>
    <property type="project" value="InterPro"/>
</dbReference>
<sequence length="283" mass="31193">MGPVKIAVGQMTAKNDLLTNYSTCERLCQQAAEAGCKLLCLPECFSFLGSSDQESLSIAEPLDGPLMEKYKQLAQTQQMWLSLGGFQEKGPDPEHRYNSHVLVSASGEIVSTYRKIHLFDIDIPGAPVLKESRGTAPGSDVVVADTPFGRVALTVCYDLRFPELFQELRFSKSADILLIPAAFTVPTGEAHWEVLLRARAIETQCYVIAAAQAGQHNEKRASYGHSIVIDPWGKVIGKCEDPLATDICVAEIDLDTVSSIRTRMPIATHRRYDLYDSRRSDGE</sequence>
<dbReference type="Pfam" id="PF00795">
    <property type="entry name" value="CN_hydrolase"/>
    <property type="match status" value="1"/>
</dbReference>
<gene>
    <name evidence="3" type="ORF">CYMTET_31144</name>
</gene>
<dbReference type="InterPro" id="IPR036526">
    <property type="entry name" value="C-N_Hydrolase_sf"/>
</dbReference>
<protein>
    <recommendedName>
        <fullName evidence="2">CN hydrolase domain-containing protein</fullName>
    </recommendedName>
</protein>
<dbReference type="Proteomes" id="UP001190700">
    <property type="component" value="Unassembled WGS sequence"/>
</dbReference>
<evidence type="ECO:0000313" key="3">
    <source>
        <dbReference type="EMBL" id="KAK3259876.1"/>
    </source>
</evidence>
<dbReference type="Gene3D" id="3.60.110.10">
    <property type="entry name" value="Carbon-nitrogen hydrolase"/>
    <property type="match status" value="1"/>
</dbReference>
<evidence type="ECO:0000259" key="2">
    <source>
        <dbReference type="PROSITE" id="PS50263"/>
    </source>
</evidence>
<keyword evidence="1" id="KW-0378">Hydrolase</keyword>
<proteinExistence type="predicted"/>
<reference evidence="3 4" key="1">
    <citation type="journal article" date="2015" name="Genome Biol. Evol.">
        <title>Comparative Genomics of a Bacterivorous Green Alga Reveals Evolutionary Causalities and Consequences of Phago-Mixotrophic Mode of Nutrition.</title>
        <authorList>
            <person name="Burns J.A."/>
            <person name="Paasch A."/>
            <person name="Narechania A."/>
            <person name="Kim E."/>
        </authorList>
    </citation>
    <scope>NUCLEOTIDE SEQUENCE [LARGE SCALE GENOMIC DNA]</scope>
    <source>
        <strain evidence="3 4">PLY_AMNH</strain>
    </source>
</reference>
<organism evidence="3 4">
    <name type="scientific">Cymbomonas tetramitiformis</name>
    <dbReference type="NCBI Taxonomy" id="36881"/>
    <lineage>
        <taxon>Eukaryota</taxon>
        <taxon>Viridiplantae</taxon>
        <taxon>Chlorophyta</taxon>
        <taxon>Pyramimonadophyceae</taxon>
        <taxon>Pyramimonadales</taxon>
        <taxon>Pyramimonadaceae</taxon>
        <taxon>Cymbomonas</taxon>
    </lineage>
</organism>
<dbReference type="FunFam" id="3.60.110.10:FF:000005">
    <property type="entry name" value="nitrilase homolog 1 isoform X1"/>
    <property type="match status" value="1"/>
</dbReference>
<dbReference type="PROSITE" id="PS50263">
    <property type="entry name" value="CN_HYDROLASE"/>
    <property type="match status" value="1"/>
</dbReference>
<dbReference type="PANTHER" id="PTHR23088:SF27">
    <property type="entry name" value="DEAMINATED GLUTATHIONE AMIDASE"/>
    <property type="match status" value="1"/>
</dbReference>
<evidence type="ECO:0000313" key="4">
    <source>
        <dbReference type="Proteomes" id="UP001190700"/>
    </source>
</evidence>
<keyword evidence="4" id="KW-1185">Reference proteome</keyword>